<dbReference type="InterPro" id="IPR048328">
    <property type="entry name" value="Dyp_perox_C"/>
</dbReference>
<dbReference type="Pfam" id="PF20628">
    <property type="entry name" value="Dyp_perox_C"/>
    <property type="match status" value="1"/>
</dbReference>
<feature type="signal peptide" evidence="15">
    <location>
        <begin position="1"/>
        <end position="42"/>
    </location>
</feature>
<comment type="similarity">
    <text evidence="2">Belongs to the DyP-type peroxidase family. EfeB subfamily.</text>
</comment>
<protein>
    <recommendedName>
        <fullName evidence="10 15">Deferrochelatase</fullName>
        <ecNumber evidence="15">1.11.1.-</ecNumber>
    </recommendedName>
    <alternativeName>
        <fullName evidence="11 15">Peroxidase EfeB</fullName>
    </alternativeName>
</protein>
<feature type="domain" description="Dyp-type peroxidase N-terminal" evidence="17">
    <location>
        <begin position="77"/>
        <end position="227"/>
    </location>
</feature>
<dbReference type="NCBIfam" id="TIGR01413">
    <property type="entry name" value="Dyp_perox_fam"/>
    <property type="match status" value="1"/>
</dbReference>
<keyword evidence="8 13" id="KW-0408">Iron</keyword>
<feature type="chain" id="PRO_5014487530" description="Deferrochelatase" evidence="15">
    <location>
        <begin position="43"/>
        <end position="444"/>
    </location>
</feature>
<evidence type="ECO:0000256" key="5">
    <source>
        <dbReference type="ARBA" id="ARBA00022723"/>
    </source>
</evidence>
<evidence type="ECO:0000256" key="16">
    <source>
        <dbReference type="SAM" id="MobiDB-lite"/>
    </source>
</evidence>
<dbReference type="PROSITE" id="PS51318">
    <property type="entry name" value="TAT"/>
    <property type="match status" value="1"/>
</dbReference>
<keyword evidence="5 13" id="KW-0479">Metal-binding</keyword>
<feature type="region of interest" description="Disordered" evidence="16">
    <location>
        <begin position="1"/>
        <end position="69"/>
    </location>
</feature>
<evidence type="ECO:0000256" key="9">
    <source>
        <dbReference type="ARBA" id="ARBA00023239"/>
    </source>
</evidence>
<evidence type="ECO:0000256" key="6">
    <source>
        <dbReference type="ARBA" id="ARBA00022729"/>
    </source>
</evidence>
<evidence type="ECO:0000256" key="11">
    <source>
        <dbReference type="ARBA" id="ARBA00033775"/>
    </source>
</evidence>
<evidence type="ECO:0000256" key="1">
    <source>
        <dbReference type="ARBA" id="ARBA00004196"/>
    </source>
</evidence>
<comment type="function">
    <text evidence="15">Involved in the recovery of exogenous heme iron. Extracts iron from heme while preserving the protoporphyrin ring intact.</text>
</comment>
<comment type="catalytic activity">
    <reaction evidence="12">
        <text>heme b + 2 H(+) = protoporphyrin IX + Fe(2+)</text>
        <dbReference type="Rhea" id="RHEA:22584"/>
        <dbReference type="ChEBI" id="CHEBI:15378"/>
        <dbReference type="ChEBI" id="CHEBI:29033"/>
        <dbReference type="ChEBI" id="CHEBI:57306"/>
        <dbReference type="ChEBI" id="CHEBI:60344"/>
        <dbReference type="EC" id="4.98.1.1"/>
    </reaction>
    <physiologicalReaction direction="left-to-right" evidence="12">
        <dbReference type="Rhea" id="RHEA:22585"/>
    </physiologicalReaction>
</comment>
<dbReference type="PROSITE" id="PS51404">
    <property type="entry name" value="DYP_PEROXIDASE"/>
    <property type="match status" value="1"/>
</dbReference>
<feature type="binding site" evidence="13">
    <location>
        <position position="346"/>
    </location>
    <ligand>
        <name>heme b</name>
        <dbReference type="ChEBI" id="CHEBI:60344"/>
    </ligand>
</feature>
<feature type="binding site" evidence="13">
    <location>
        <begin position="351"/>
        <end position="353"/>
    </location>
    <ligand>
        <name>heme b</name>
        <dbReference type="ChEBI" id="CHEBI:60344"/>
    </ligand>
</feature>
<evidence type="ECO:0000256" key="12">
    <source>
        <dbReference type="ARBA" id="ARBA00048856"/>
    </source>
</evidence>
<evidence type="ECO:0000256" key="8">
    <source>
        <dbReference type="ARBA" id="ARBA00023004"/>
    </source>
</evidence>
<comment type="subcellular location">
    <subcellularLocation>
        <location evidence="1">Cell envelope</location>
    </subcellularLocation>
</comment>
<dbReference type="PANTHER" id="PTHR30521">
    <property type="entry name" value="DEFERROCHELATASE/PEROXIDASE"/>
    <property type="match status" value="1"/>
</dbReference>
<dbReference type="Proteomes" id="UP000184226">
    <property type="component" value="Unassembled WGS sequence"/>
</dbReference>
<evidence type="ECO:0000256" key="4">
    <source>
        <dbReference type="ARBA" id="ARBA00022617"/>
    </source>
</evidence>
<dbReference type="PANTHER" id="PTHR30521:SF4">
    <property type="entry name" value="DEFERROCHELATASE"/>
    <property type="match status" value="1"/>
</dbReference>
<dbReference type="RefSeq" id="WP_073103139.1">
    <property type="nucleotide sequence ID" value="NZ_FQXE01000005.1"/>
</dbReference>
<evidence type="ECO:0000313" key="19">
    <source>
        <dbReference type="EMBL" id="SHH80326.1"/>
    </source>
</evidence>
<dbReference type="NCBIfam" id="TIGR01412">
    <property type="entry name" value="tat_substr_1"/>
    <property type="match status" value="1"/>
</dbReference>
<dbReference type="SUPFAM" id="SSF54909">
    <property type="entry name" value="Dimeric alpha+beta barrel"/>
    <property type="match status" value="1"/>
</dbReference>
<gene>
    <name evidence="19" type="ORF">SAMN04488135_10513</name>
</gene>
<feature type="binding site" evidence="14">
    <location>
        <begin position="252"/>
        <end position="254"/>
    </location>
    <ligand>
        <name>protoporphyrin IX</name>
        <dbReference type="ChEBI" id="CHEBI:57306"/>
    </ligand>
</feature>
<name>A0A1M5VYL3_9BURK</name>
<feature type="region of interest" description="Disordered" evidence="16">
    <location>
        <begin position="317"/>
        <end position="337"/>
    </location>
</feature>
<feature type="binding site" evidence="13">
    <location>
        <position position="364"/>
    </location>
    <ligand>
        <name>heme b</name>
        <dbReference type="ChEBI" id="CHEBI:60344"/>
    </ligand>
</feature>
<organism evidence="19 20">
    <name type="scientific">Pollutimonas bauzanensis</name>
    <dbReference type="NCBI Taxonomy" id="658167"/>
    <lineage>
        <taxon>Bacteria</taxon>
        <taxon>Pseudomonadati</taxon>
        <taxon>Pseudomonadota</taxon>
        <taxon>Betaproteobacteria</taxon>
        <taxon>Burkholderiales</taxon>
        <taxon>Alcaligenaceae</taxon>
        <taxon>Pollutimonas</taxon>
    </lineage>
</organism>
<sequence>MKEKRHTPSPPARPVSPQRRRMLGGLGAAGAALAGLPAAARAATPGDPGAPAPDAQVTDAPQSTHTQDRVPFHGLHQAGIVTPRPTAGMVAAFDVLAQDRAELEQLFRTLTERMVFLTQGGAQPDLDPRLPPAGSGILGPVVQPDGLTVTVSAGATLFDERFGLGPHKPRHLLTMQAHPNDALDAALCHGDLSLQFCANTPDANIHALRDIIKNTPGLLLLRWKQEGTVPAIPAVPGQPTESARNYLGFRDGSANPDSADAKLMERIVWVQAGSGEPAWAVNGSYQAVRIIRNFVERWDRTPLQEQEAIFGRAKASGAPLDRGHTEHDVPDYELDPEGKRTPLDAHIRLANPRTPASQANLMLRRPFNYSNGVTRSGQLEMGLLFICYQADLEQGFITVQKRLDGEPLEEYIKPIGGGFFFTLPGVRDERDWLGRTLMESGRPA</sequence>
<evidence type="ECO:0000259" key="18">
    <source>
        <dbReference type="Pfam" id="PF20628"/>
    </source>
</evidence>
<dbReference type="Pfam" id="PF04261">
    <property type="entry name" value="Dyp_perox_N"/>
    <property type="match status" value="1"/>
</dbReference>
<evidence type="ECO:0000256" key="2">
    <source>
        <dbReference type="ARBA" id="ARBA00005365"/>
    </source>
</evidence>
<accession>A0A1M5VYL3</accession>
<keyword evidence="6 15" id="KW-0732">Signal</keyword>
<evidence type="ECO:0000256" key="7">
    <source>
        <dbReference type="ARBA" id="ARBA00023002"/>
    </source>
</evidence>
<dbReference type="EC" id="1.11.1.-" evidence="15"/>
<keyword evidence="7 15" id="KW-0560">Oxidoreductase</keyword>
<dbReference type="EMBL" id="FQXE01000005">
    <property type="protein sequence ID" value="SHH80326.1"/>
    <property type="molecule type" value="Genomic_DNA"/>
</dbReference>
<proteinExistence type="inferred from homology"/>
<evidence type="ECO:0000256" key="13">
    <source>
        <dbReference type="PIRSR" id="PIRSR606313-1"/>
    </source>
</evidence>
<dbReference type="InterPro" id="IPR011008">
    <property type="entry name" value="Dimeric_a/b-barrel"/>
</dbReference>
<dbReference type="AlphaFoldDB" id="A0A1M5VYL3"/>
<dbReference type="GO" id="GO:0004601">
    <property type="term" value="F:peroxidase activity"/>
    <property type="evidence" value="ECO:0007669"/>
    <property type="project" value="UniProtKB-KW"/>
</dbReference>
<dbReference type="GO" id="GO:0020037">
    <property type="term" value="F:heme binding"/>
    <property type="evidence" value="ECO:0007669"/>
    <property type="project" value="InterPro"/>
</dbReference>
<keyword evidence="20" id="KW-1185">Reference proteome</keyword>
<feature type="domain" description="Dyp-type peroxidase C-terminal" evidence="18">
    <location>
        <begin position="243"/>
        <end position="426"/>
    </location>
</feature>
<feature type="compositionally biased region" description="Basic and acidic residues" evidence="16">
    <location>
        <begin position="321"/>
        <end position="337"/>
    </location>
</feature>
<reference evidence="19 20" key="1">
    <citation type="submission" date="2016-11" db="EMBL/GenBank/DDBJ databases">
        <authorList>
            <person name="Jaros S."/>
            <person name="Januszkiewicz K."/>
            <person name="Wedrychowicz H."/>
        </authorList>
    </citation>
    <scope>NUCLEOTIDE SEQUENCE [LARGE SCALE GENOMIC DNA]</scope>
    <source>
        <strain evidence="19 20">CGMCC 1.10190</strain>
    </source>
</reference>
<keyword evidence="4 13" id="KW-0349">Heme</keyword>
<comment type="cofactor">
    <cofactor evidence="13 15">
        <name>heme b</name>
        <dbReference type="ChEBI" id="CHEBI:60344"/>
    </cofactor>
    <text evidence="13 15">Binds 1 heme b (iron(II)-protoporphyrin IX) group non-covalently per subunit.</text>
</comment>
<dbReference type="OrthoDB" id="9781066at2"/>
<dbReference type="STRING" id="658167.SAMN04488135_10513"/>
<feature type="compositionally biased region" description="Low complexity" evidence="16">
    <location>
        <begin position="29"/>
        <end position="55"/>
    </location>
</feature>
<feature type="binding site" evidence="14">
    <location>
        <position position="312"/>
    </location>
    <ligand>
        <name>protoporphyrin IX</name>
        <dbReference type="ChEBI" id="CHEBI:57306"/>
    </ligand>
</feature>
<evidence type="ECO:0000256" key="15">
    <source>
        <dbReference type="RuleBase" id="RU365017"/>
    </source>
</evidence>
<feature type="binding site" evidence="13">
    <location>
        <begin position="252"/>
        <end position="254"/>
    </location>
    <ligand>
        <name>heme b</name>
        <dbReference type="ChEBI" id="CHEBI:60344"/>
    </ligand>
</feature>
<evidence type="ECO:0000259" key="17">
    <source>
        <dbReference type="Pfam" id="PF04261"/>
    </source>
</evidence>
<evidence type="ECO:0000256" key="14">
    <source>
        <dbReference type="PIRSR" id="PIRSR606313-2"/>
    </source>
</evidence>
<dbReference type="InterPro" id="IPR006313">
    <property type="entry name" value="EfeB/EfeN"/>
</dbReference>
<keyword evidence="3 15" id="KW-0575">Peroxidase</keyword>
<dbReference type="GO" id="GO:0005829">
    <property type="term" value="C:cytosol"/>
    <property type="evidence" value="ECO:0007669"/>
    <property type="project" value="TreeGrafter"/>
</dbReference>
<evidence type="ECO:0000256" key="3">
    <source>
        <dbReference type="ARBA" id="ARBA00022559"/>
    </source>
</evidence>
<dbReference type="InterPro" id="IPR006311">
    <property type="entry name" value="TAT_signal"/>
</dbReference>
<dbReference type="InterPro" id="IPR048327">
    <property type="entry name" value="Dyp_perox_N"/>
</dbReference>
<dbReference type="GO" id="GO:0033212">
    <property type="term" value="P:iron import into cell"/>
    <property type="evidence" value="ECO:0007669"/>
    <property type="project" value="InterPro"/>
</dbReference>
<evidence type="ECO:0000256" key="10">
    <source>
        <dbReference type="ARBA" id="ARBA00033771"/>
    </source>
</evidence>
<dbReference type="InterPro" id="IPR006314">
    <property type="entry name" value="Dyp_peroxidase"/>
</dbReference>
<dbReference type="GO" id="GO:0046872">
    <property type="term" value="F:metal ion binding"/>
    <property type="evidence" value="ECO:0007669"/>
    <property type="project" value="UniProtKB-KW"/>
</dbReference>
<dbReference type="GO" id="GO:0030313">
    <property type="term" value="C:cell envelope"/>
    <property type="evidence" value="ECO:0007669"/>
    <property type="project" value="UniProtKB-SubCell"/>
</dbReference>
<evidence type="ECO:0000313" key="20">
    <source>
        <dbReference type="Proteomes" id="UP000184226"/>
    </source>
</evidence>
<keyword evidence="9" id="KW-0456">Lyase</keyword>
<dbReference type="GO" id="GO:0004325">
    <property type="term" value="F:ferrochelatase activity"/>
    <property type="evidence" value="ECO:0007669"/>
    <property type="project" value="UniProtKB-EC"/>
</dbReference>